<reference evidence="3 4" key="1">
    <citation type="submission" date="2019-03" db="EMBL/GenBank/DDBJ databases">
        <title>Genomic analyses of the natural microbiome of Caenorhabditis elegans.</title>
        <authorList>
            <person name="Samuel B."/>
        </authorList>
    </citation>
    <scope>NUCLEOTIDE SEQUENCE [LARGE SCALE GENOMIC DNA]</scope>
    <source>
        <strain evidence="3 4">JUb65</strain>
    </source>
</reference>
<keyword evidence="2" id="KW-0472">Membrane</keyword>
<evidence type="ECO:0008006" key="5">
    <source>
        <dbReference type="Google" id="ProtNLM"/>
    </source>
</evidence>
<evidence type="ECO:0000313" key="3">
    <source>
        <dbReference type="EMBL" id="TDN44901.1"/>
    </source>
</evidence>
<dbReference type="Proteomes" id="UP000295764">
    <property type="component" value="Unassembled WGS sequence"/>
</dbReference>
<keyword evidence="2" id="KW-0812">Transmembrane</keyword>
<organism evidence="3 4">
    <name type="scientific">Curtobacterium flaccumfaciens</name>
    <dbReference type="NCBI Taxonomy" id="2035"/>
    <lineage>
        <taxon>Bacteria</taxon>
        <taxon>Bacillati</taxon>
        <taxon>Actinomycetota</taxon>
        <taxon>Actinomycetes</taxon>
        <taxon>Micrococcales</taxon>
        <taxon>Microbacteriaceae</taxon>
        <taxon>Curtobacterium</taxon>
    </lineage>
</organism>
<gene>
    <name evidence="3" type="ORF">EDF64_104305</name>
</gene>
<feature type="transmembrane region" description="Helical" evidence="2">
    <location>
        <begin position="210"/>
        <end position="231"/>
    </location>
</feature>
<feature type="region of interest" description="Disordered" evidence="1">
    <location>
        <begin position="25"/>
        <end position="60"/>
    </location>
</feature>
<accession>A0A4R6DJF6</accession>
<comment type="caution">
    <text evidence="3">The sequence shown here is derived from an EMBL/GenBank/DDBJ whole genome shotgun (WGS) entry which is preliminary data.</text>
</comment>
<feature type="transmembrane region" description="Helical" evidence="2">
    <location>
        <begin position="275"/>
        <end position="295"/>
    </location>
</feature>
<keyword evidence="2" id="KW-1133">Transmembrane helix</keyword>
<proteinExistence type="predicted"/>
<feature type="transmembrane region" description="Helical" evidence="2">
    <location>
        <begin position="302"/>
        <end position="323"/>
    </location>
</feature>
<dbReference type="AlphaFoldDB" id="A0A4R6DJF6"/>
<dbReference type="EMBL" id="SNVW01000004">
    <property type="protein sequence ID" value="TDN44901.1"/>
    <property type="molecule type" value="Genomic_DNA"/>
</dbReference>
<evidence type="ECO:0000256" key="1">
    <source>
        <dbReference type="SAM" id="MobiDB-lite"/>
    </source>
</evidence>
<protein>
    <recommendedName>
        <fullName evidence="5">ABC transporter permease</fullName>
    </recommendedName>
</protein>
<sequence>MCIVVVQLPVVSEVAKYNFAPTPAVDAPSSSPADPHVQAHQHSHAAPRTPRSSRQPIGPSVVRPQGLGRVLLSFGSHILVPLFLAVGMGLAYLGAFHAPTPHDLPVGIVGQSAATQVFAQTVTDQSDGALVAHVVRSAAEAREQVRDRDLAAVYAPGATGATLYVSTAASETTASAAQKIFMPIAYQAHLPFTVQDVVPTGDEDTTGQGLFFLLVALSVGGYASAIAVAAFATRLRPLWTAAVGLVTAGVVAGIGVVIAGPIYGIITTHQWEVFLFAWMYDAIIVALGVGLHPLLGRWTTPVLTMLFVMLNFTSSGGIFQPAFQPGFFAGLNTFWSGAAWLRAAQDLLYFPGASLGRPSLVLALWLTVAVLLCVVVHGLVARRTRIAREREVTRLEEEEVVAA</sequence>
<feature type="transmembrane region" description="Helical" evidence="2">
    <location>
        <begin position="70"/>
        <end position="95"/>
    </location>
</feature>
<evidence type="ECO:0000313" key="4">
    <source>
        <dbReference type="Proteomes" id="UP000295764"/>
    </source>
</evidence>
<feature type="transmembrane region" description="Helical" evidence="2">
    <location>
        <begin position="238"/>
        <end position="263"/>
    </location>
</feature>
<evidence type="ECO:0000256" key="2">
    <source>
        <dbReference type="SAM" id="Phobius"/>
    </source>
</evidence>
<feature type="transmembrane region" description="Helical" evidence="2">
    <location>
        <begin position="360"/>
        <end position="380"/>
    </location>
</feature>
<name>A0A4R6DJF6_9MICO</name>